<evidence type="ECO:0000313" key="3">
    <source>
        <dbReference type="RefSeq" id="XP_010500185.1"/>
    </source>
</evidence>
<evidence type="ECO:0000256" key="1">
    <source>
        <dbReference type="ARBA" id="ARBA00023002"/>
    </source>
</evidence>
<accession>A0ABM0YFL2</accession>
<dbReference type="SUPFAM" id="SSF53720">
    <property type="entry name" value="ALDH-like"/>
    <property type="match status" value="1"/>
</dbReference>
<keyword evidence="1" id="KW-0560">Oxidoreductase</keyword>
<dbReference type="PANTHER" id="PTHR43570:SF25">
    <property type="entry name" value="ALDEHYDE DEHYDROGENASE FAMILY 3 MEMBER I1, CHLOROPLASTIC"/>
    <property type="match status" value="1"/>
</dbReference>
<gene>
    <name evidence="3" type="primary">LOC104777608</name>
</gene>
<dbReference type="InterPro" id="IPR012394">
    <property type="entry name" value="Aldehyde_DH_NAD(P)"/>
</dbReference>
<dbReference type="InterPro" id="IPR016161">
    <property type="entry name" value="Ald_DH/histidinol_DH"/>
</dbReference>
<reference evidence="2" key="1">
    <citation type="journal article" date="2014" name="Nat. Commun.">
        <title>The emerging biofuel crop Camelina sativa retains a highly undifferentiated hexaploid genome structure.</title>
        <authorList>
            <person name="Kagale S."/>
            <person name="Koh C."/>
            <person name="Nixon J."/>
            <person name="Bollina V."/>
            <person name="Clarke W.E."/>
            <person name="Tuteja R."/>
            <person name="Spillane C."/>
            <person name="Robinson S.J."/>
            <person name="Links M.G."/>
            <person name="Clarke C."/>
            <person name="Higgins E.E."/>
            <person name="Huebert T."/>
            <person name="Sharpe A.G."/>
            <person name="Parkin I.A."/>
        </authorList>
    </citation>
    <scope>NUCLEOTIDE SEQUENCE [LARGE SCALE GENOMIC DNA]</scope>
    <source>
        <strain evidence="2">cv. DH55</strain>
    </source>
</reference>
<reference evidence="3" key="2">
    <citation type="submission" date="2025-08" db="UniProtKB">
        <authorList>
            <consortium name="RefSeq"/>
        </authorList>
    </citation>
    <scope>IDENTIFICATION</scope>
    <source>
        <tissue evidence="3">Leaf</tissue>
    </source>
</reference>
<dbReference type="Proteomes" id="UP000694864">
    <property type="component" value="Chromosome 3"/>
</dbReference>
<name>A0ABM0YFL2_CAMSA</name>
<organism evidence="2 3">
    <name type="scientific">Camelina sativa</name>
    <name type="common">False flax</name>
    <name type="synonym">Myagrum sativum</name>
    <dbReference type="NCBI Taxonomy" id="90675"/>
    <lineage>
        <taxon>Eukaryota</taxon>
        <taxon>Viridiplantae</taxon>
        <taxon>Streptophyta</taxon>
        <taxon>Embryophyta</taxon>
        <taxon>Tracheophyta</taxon>
        <taxon>Spermatophyta</taxon>
        <taxon>Magnoliopsida</taxon>
        <taxon>eudicotyledons</taxon>
        <taxon>Gunneridae</taxon>
        <taxon>Pentapetalae</taxon>
        <taxon>rosids</taxon>
        <taxon>malvids</taxon>
        <taxon>Brassicales</taxon>
        <taxon>Brassicaceae</taxon>
        <taxon>Camelineae</taxon>
        <taxon>Camelina</taxon>
    </lineage>
</organism>
<dbReference type="InterPro" id="IPR016162">
    <property type="entry name" value="Ald_DH_N"/>
</dbReference>
<dbReference type="Gene3D" id="3.40.605.10">
    <property type="entry name" value="Aldehyde Dehydrogenase, Chain A, domain 1"/>
    <property type="match status" value="1"/>
</dbReference>
<sequence length="127" mass="15016">MSSSSECRRLLVRCRESLISCEDLQFLCSFVLIEMFRSFTINVTLVLVLKFHVLVVDELRTNFNTGRTKSYEWRFSQLQNISRMLRNKENCITEALYQDLSKPELEAFLVYILVVRCRITFKSVCQI</sequence>
<dbReference type="RefSeq" id="XP_010500185.1">
    <property type="nucleotide sequence ID" value="XM_010501883.2"/>
</dbReference>
<keyword evidence="2" id="KW-1185">Reference proteome</keyword>
<proteinExistence type="predicted"/>
<evidence type="ECO:0000313" key="2">
    <source>
        <dbReference type="Proteomes" id="UP000694864"/>
    </source>
</evidence>
<protein>
    <submittedName>
        <fullName evidence="3">Aldehyde dehydrogenase family 3 member I1, chloroplastic-like isoform X1</fullName>
    </submittedName>
</protein>
<dbReference type="PANTHER" id="PTHR43570">
    <property type="entry name" value="ALDEHYDE DEHYDROGENASE"/>
    <property type="match status" value="1"/>
</dbReference>
<dbReference type="GeneID" id="104777608"/>